<evidence type="ECO:0000256" key="4">
    <source>
        <dbReference type="ARBA" id="ARBA00022729"/>
    </source>
</evidence>
<evidence type="ECO:0000256" key="5">
    <source>
        <dbReference type="SAM" id="SignalP"/>
    </source>
</evidence>
<dbReference type="EMBL" id="VZDO01000007">
    <property type="protein sequence ID" value="KAB0680003.1"/>
    <property type="molecule type" value="Genomic_DNA"/>
</dbReference>
<dbReference type="GO" id="GO:1904680">
    <property type="term" value="F:peptide transmembrane transporter activity"/>
    <property type="evidence" value="ECO:0007669"/>
    <property type="project" value="TreeGrafter"/>
</dbReference>
<comment type="caution">
    <text evidence="7">The sequence shown here is derived from an EMBL/GenBank/DDBJ whole genome shotgun (WGS) entry which is preliminary data.</text>
</comment>
<dbReference type="Gene3D" id="3.90.76.10">
    <property type="entry name" value="Dipeptide-binding Protein, Domain 1"/>
    <property type="match status" value="1"/>
</dbReference>
<feature type="chain" id="PRO_5030656834" evidence="5">
    <location>
        <begin position="26"/>
        <end position="525"/>
    </location>
</feature>
<name>A0A7V7PPM2_9HYPH</name>
<comment type="subcellular location">
    <subcellularLocation>
        <location evidence="1">Periplasm</location>
    </subcellularLocation>
</comment>
<dbReference type="Gene3D" id="3.10.105.10">
    <property type="entry name" value="Dipeptide-binding Protein, Domain 3"/>
    <property type="match status" value="1"/>
</dbReference>
<dbReference type="AlphaFoldDB" id="A0A7V7PPM2"/>
<dbReference type="InterPro" id="IPR030678">
    <property type="entry name" value="Peptide/Ni-bd"/>
</dbReference>
<evidence type="ECO:0000313" key="7">
    <source>
        <dbReference type="EMBL" id="KAB0680003.1"/>
    </source>
</evidence>
<accession>A0A7V7PPM2</accession>
<gene>
    <name evidence="7" type="ORF">F6X38_10555</name>
</gene>
<evidence type="ECO:0000256" key="1">
    <source>
        <dbReference type="ARBA" id="ARBA00004418"/>
    </source>
</evidence>
<reference evidence="7 8" key="1">
    <citation type="submission" date="2019-09" db="EMBL/GenBank/DDBJ databases">
        <title>YIM 132180 draft genome.</title>
        <authorList>
            <person name="Zhang K."/>
        </authorList>
    </citation>
    <scope>NUCLEOTIDE SEQUENCE [LARGE SCALE GENOMIC DNA]</scope>
    <source>
        <strain evidence="7 8">YIM 132180</strain>
    </source>
</reference>
<dbReference type="PIRSF" id="PIRSF002741">
    <property type="entry name" value="MppA"/>
    <property type="match status" value="1"/>
</dbReference>
<dbReference type="Gene3D" id="3.40.190.10">
    <property type="entry name" value="Periplasmic binding protein-like II"/>
    <property type="match status" value="1"/>
</dbReference>
<feature type="domain" description="Solute-binding protein family 5" evidence="6">
    <location>
        <begin position="78"/>
        <end position="436"/>
    </location>
</feature>
<dbReference type="Proteomes" id="UP000432089">
    <property type="component" value="Unassembled WGS sequence"/>
</dbReference>
<dbReference type="GO" id="GO:0030288">
    <property type="term" value="C:outer membrane-bounded periplasmic space"/>
    <property type="evidence" value="ECO:0007669"/>
    <property type="project" value="UniProtKB-ARBA"/>
</dbReference>
<dbReference type="Pfam" id="PF00496">
    <property type="entry name" value="SBP_bac_5"/>
    <property type="match status" value="1"/>
</dbReference>
<keyword evidence="8" id="KW-1185">Reference proteome</keyword>
<sequence length="525" mass="56548">MNGMMFVRFAIAVAVAGLSPSLAPAAAPAKPADDVLVVGAVAEPQTLDPQAAVSPNDMRIVANVFDGLVRFKRGSLDVAPALAASWTVSPDGLVWRFILRDGIRFQDGTPCDAAAVEYTFERMLDPKHPEHATGSFPLAFTFGAIESVHAIDATTVEFRLRQPYAPLLSALATPTGSIVSPTAVKKYGAEFGRHPVGTGAFAFESWTPNTEVALAANGAFVGEPPTLKRLVFRPIADPRARRTALQSGQIDVMMDAPFRDLPEIGTQAGFTVATTTAPHLWFLILNTREGPLSDKRVRQAVNYAIDKRRIVEDVLGGGAEVAGDPVPSAFDWADDKSLRPYPYDPAKARELIRQAGAEGARLSFLVAQNGVGMLDPGAMADAIERDLEAVGLDVKVQTYDWTTFLANVNPGLSDRADMAEMAWTTQDPDTLPFLALRSGAMPNEGGFNAGYYSNPEVDRLVEAARRIGDRKARAALYRDLQRIVQDDAPFAFVASERENAVAGPSVQGLRIEPSSIVLFSKVRKE</sequence>
<dbReference type="RefSeq" id="WP_150969694.1">
    <property type="nucleotide sequence ID" value="NZ_VZDO01000007.1"/>
</dbReference>
<dbReference type="GO" id="GO:0015833">
    <property type="term" value="P:peptide transport"/>
    <property type="evidence" value="ECO:0007669"/>
    <property type="project" value="TreeGrafter"/>
</dbReference>
<comment type="similarity">
    <text evidence="2">Belongs to the bacterial solute-binding protein 5 family.</text>
</comment>
<organism evidence="7 8">
    <name type="scientific">Plantimonas leprariae</name>
    <dbReference type="NCBI Taxonomy" id="2615207"/>
    <lineage>
        <taxon>Bacteria</taxon>
        <taxon>Pseudomonadati</taxon>
        <taxon>Pseudomonadota</taxon>
        <taxon>Alphaproteobacteria</taxon>
        <taxon>Hyphomicrobiales</taxon>
        <taxon>Aurantimonadaceae</taxon>
        <taxon>Plantimonas</taxon>
    </lineage>
</organism>
<dbReference type="GO" id="GO:0043190">
    <property type="term" value="C:ATP-binding cassette (ABC) transporter complex"/>
    <property type="evidence" value="ECO:0007669"/>
    <property type="project" value="InterPro"/>
</dbReference>
<dbReference type="SUPFAM" id="SSF53850">
    <property type="entry name" value="Periplasmic binding protein-like II"/>
    <property type="match status" value="1"/>
</dbReference>
<keyword evidence="3" id="KW-0813">Transport</keyword>
<protein>
    <submittedName>
        <fullName evidence="7">ABC transporter substrate-binding protein</fullName>
    </submittedName>
</protein>
<evidence type="ECO:0000256" key="2">
    <source>
        <dbReference type="ARBA" id="ARBA00005695"/>
    </source>
</evidence>
<dbReference type="InterPro" id="IPR000914">
    <property type="entry name" value="SBP_5_dom"/>
</dbReference>
<dbReference type="InterPro" id="IPR039424">
    <property type="entry name" value="SBP_5"/>
</dbReference>
<keyword evidence="4 5" id="KW-0732">Signal</keyword>
<feature type="signal peptide" evidence="5">
    <location>
        <begin position="1"/>
        <end position="25"/>
    </location>
</feature>
<evidence type="ECO:0000259" key="6">
    <source>
        <dbReference type="Pfam" id="PF00496"/>
    </source>
</evidence>
<dbReference type="PANTHER" id="PTHR30290:SF9">
    <property type="entry name" value="OLIGOPEPTIDE-BINDING PROTEIN APPA"/>
    <property type="match status" value="1"/>
</dbReference>
<dbReference type="CDD" id="cd08493">
    <property type="entry name" value="PBP2_DppA_like"/>
    <property type="match status" value="1"/>
</dbReference>
<evidence type="ECO:0000313" key="8">
    <source>
        <dbReference type="Proteomes" id="UP000432089"/>
    </source>
</evidence>
<proteinExistence type="inferred from homology"/>
<dbReference type="PANTHER" id="PTHR30290">
    <property type="entry name" value="PERIPLASMIC BINDING COMPONENT OF ABC TRANSPORTER"/>
    <property type="match status" value="1"/>
</dbReference>
<evidence type="ECO:0000256" key="3">
    <source>
        <dbReference type="ARBA" id="ARBA00022448"/>
    </source>
</evidence>